<dbReference type="PANTHER" id="PTHR23354">
    <property type="entry name" value="NUCLEOLAR PROTEIN 7/ESTROGEN RECEPTOR COACTIVATOR-RELATED"/>
    <property type="match status" value="1"/>
</dbReference>
<feature type="compositionally biased region" description="Basic and acidic residues" evidence="10">
    <location>
        <begin position="454"/>
        <end position="473"/>
    </location>
</feature>
<dbReference type="PANTHER" id="PTHR23354:SF131">
    <property type="entry name" value="MTOR-ASSOCIATED PROTEIN MEAK7"/>
    <property type="match status" value="1"/>
</dbReference>
<evidence type="ECO:0000256" key="4">
    <source>
        <dbReference type="ARBA" id="ARBA00022490"/>
    </source>
</evidence>
<evidence type="ECO:0000256" key="1">
    <source>
        <dbReference type="ARBA" id="ARBA00004370"/>
    </source>
</evidence>
<evidence type="ECO:0000256" key="2">
    <source>
        <dbReference type="ARBA" id="ARBA00004371"/>
    </source>
</evidence>
<dbReference type="SMART" id="SM00584">
    <property type="entry name" value="TLDc"/>
    <property type="match status" value="1"/>
</dbReference>
<evidence type="ECO:0000256" key="9">
    <source>
        <dbReference type="ARBA" id="ARBA00042134"/>
    </source>
</evidence>
<evidence type="ECO:0000256" key="10">
    <source>
        <dbReference type="SAM" id="MobiDB-lite"/>
    </source>
</evidence>
<evidence type="ECO:0000256" key="3">
    <source>
        <dbReference type="ARBA" id="ARBA00004496"/>
    </source>
</evidence>
<dbReference type="GO" id="GO:0005634">
    <property type="term" value="C:nucleus"/>
    <property type="evidence" value="ECO:0007669"/>
    <property type="project" value="TreeGrafter"/>
</dbReference>
<keyword evidence="12" id="KW-1185">Reference proteome</keyword>
<keyword evidence="5" id="KW-0472">Membrane</keyword>
<name>A0A915JA67_ROMCU</name>
<dbReference type="InterPro" id="IPR006571">
    <property type="entry name" value="TLDc_dom"/>
</dbReference>
<feature type="region of interest" description="Disordered" evidence="10">
    <location>
        <begin position="451"/>
        <end position="473"/>
    </location>
</feature>
<dbReference type="GO" id="GO:0005764">
    <property type="term" value="C:lysosome"/>
    <property type="evidence" value="ECO:0007669"/>
    <property type="project" value="UniProtKB-SubCell"/>
</dbReference>
<dbReference type="Gene3D" id="1.10.238.10">
    <property type="entry name" value="EF-hand"/>
    <property type="match status" value="1"/>
</dbReference>
<dbReference type="Pfam" id="PF07534">
    <property type="entry name" value="TLD"/>
    <property type="match status" value="1"/>
</dbReference>
<dbReference type="WBParaSite" id="nRc.2.0.1.t23042-RA">
    <property type="protein sequence ID" value="nRc.2.0.1.t23042-RA"/>
    <property type="gene ID" value="nRc.2.0.1.g23042"/>
</dbReference>
<dbReference type="InterPro" id="IPR011992">
    <property type="entry name" value="EF-hand-dom_pair"/>
</dbReference>
<dbReference type="AlphaFoldDB" id="A0A915JA67"/>
<evidence type="ECO:0000313" key="13">
    <source>
        <dbReference type="WBParaSite" id="nRc.2.0.1.t23042-RA"/>
    </source>
</evidence>
<organism evidence="12 13">
    <name type="scientific">Romanomermis culicivorax</name>
    <name type="common">Nematode worm</name>
    <dbReference type="NCBI Taxonomy" id="13658"/>
    <lineage>
        <taxon>Eukaryota</taxon>
        <taxon>Metazoa</taxon>
        <taxon>Ecdysozoa</taxon>
        <taxon>Nematoda</taxon>
        <taxon>Enoplea</taxon>
        <taxon>Dorylaimia</taxon>
        <taxon>Mermithida</taxon>
        <taxon>Mermithoidea</taxon>
        <taxon>Mermithidae</taxon>
        <taxon>Romanomermis</taxon>
    </lineage>
</organism>
<dbReference type="Proteomes" id="UP000887565">
    <property type="component" value="Unplaced"/>
</dbReference>
<evidence type="ECO:0000256" key="6">
    <source>
        <dbReference type="ARBA" id="ARBA00023228"/>
    </source>
</evidence>
<evidence type="ECO:0000259" key="11">
    <source>
        <dbReference type="PROSITE" id="PS51886"/>
    </source>
</evidence>
<sequence>MGGTECSLNKTSYGRARSLFTTLELNYYGQLYAKFCGNSNKIDWEVFQSMFDSMWGSNYVRKLFEYFCSAQDKEASKFTSLDLDTFIFGLAYVLKGDADEKLNLFFKLCETDDARDSNELAFVEVKLVVNKLVDQYMNVIRQSPSYQYWTFEKNSNDDALFLSDYFSNNLETYLTKSGHIDGDNFVPRQLIQKWLIRDGSIILEMISCAVNFALEKALPGGPFIFPLIPTPTNNAACVSILNLPSVVILSNNITVSGSANSNAGSWKLLYDSKKHGESFTNMLKSIMDEGPLLVVVQEKETNYTFGGFCSTNMNLNPNFVGDDRCFVFSISPYVRVFPATGFNGNYAYLNAYQATMPNGLGFGGRLQMDEIKIHFFSLWLDQDFGRGKSQAYGSTYSSPQLSAKENFDVEKVEIWAVGRKPDTQKRRDSKSILDSNPEMKAILAMTGKGPVSEGLRDFDETADIPEDRKFMNA</sequence>
<reference evidence="13" key="1">
    <citation type="submission" date="2022-11" db="UniProtKB">
        <authorList>
            <consortium name="WormBaseParasite"/>
        </authorList>
    </citation>
    <scope>IDENTIFICATION</scope>
</reference>
<evidence type="ECO:0000256" key="7">
    <source>
        <dbReference type="ARBA" id="ARBA00039594"/>
    </source>
</evidence>
<evidence type="ECO:0000256" key="5">
    <source>
        <dbReference type="ARBA" id="ARBA00023136"/>
    </source>
</evidence>
<keyword evidence="4" id="KW-0963">Cytoplasm</keyword>
<comment type="subcellular location">
    <subcellularLocation>
        <location evidence="3">Cytoplasm</location>
    </subcellularLocation>
    <subcellularLocation>
        <location evidence="2">Lysosome</location>
    </subcellularLocation>
    <subcellularLocation>
        <location evidence="1">Membrane</location>
    </subcellularLocation>
</comment>
<dbReference type="GO" id="GO:0006979">
    <property type="term" value="P:response to oxidative stress"/>
    <property type="evidence" value="ECO:0007669"/>
    <property type="project" value="TreeGrafter"/>
</dbReference>
<keyword evidence="6" id="KW-0458">Lysosome</keyword>
<proteinExistence type="predicted"/>
<accession>A0A915JA67</accession>
<dbReference type="GO" id="GO:0016020">
    <property type="term" value="C:membrane"/>
    <property type="evidence" value="ECO:0007669"/>
    <property type="project" value="UniProtKB-SubCell"/>
</dbReference>
<protein>
    <recommendedName>
        <fullName evidence="7">MTOR-associated protein MEAK7</fullName>
    </recommendedName>
    <alternativeName>
        <fullName evidence="9">TBC/LysM-associated domain-containing protein 1</fullName>
    </alternativeName>
    <alternativeName>
        <fullName evidence="8">TLD domain-containing protein 1</fullName>
    </alternativeName>
</protein>
<evidence type="ECO:0000313" key="12">
    <source>
        <dbReference type="Proteomes" id="UP000887565"/>
    </source>
</evidence>
<feature type="domain" description="TLDc" evidence="11">
    <location>
        <begin position="239"/>
        <end position="418"/>
    </location>
</feature>
<dbReference type="PROSITE" id="PS51886">
    <property type="entry name" value="TLDC"/>
    <property type="match status" value="1"/>
</dbReference>
<evidence type="ECO:0000256" key="8">
    <source>
        <dbReference type="ARBA" id="ARBA00041780"/>
    </source>
</evidence>
<dbReference type="SUPFAM" id="SSF47473">
    <property type="entry name" value="EF-hand"/>
    <property type="match status" value="1"/>
</dbReference>